<feature type="compositionally biased region" description="Basic and acidic residues" evidence="20">
    <location>
        <begin position="230"/>
        <end position="250"/>
    </location>
</feature>
<dbReference type="EMBL" id="JAPFRF010000003">
    <property type="protein sequence ID" value="KAJ7338819.1"/>
    <property type="molecule type" value="Genomic_DNA"/>
</dbReference>
<evidence type="ECO:0000256" key="2">
    <source>
        <dbReference type="ARBA" id="ARBA00004155"/>
    </source>
</evidence>
<keyword evidence="14" id="KW-0391">Immunity</keyword>
<dbReference type="SUPFAM" id="SSF57850">
    <property type="entry name" value="RING/U-box"/>
    <property type="match status" value="1"/>
</dbReference>
<keyword evidence="9" id="KW-0479">Metal-binding</keyword>
<evidence type="ECO:0000256" key="16">
    <source>
        <dbReference type="ARBA" id="ARBA00023136"/>
    </source>
</evidence>
<dbReference type="InterPro" id="IPR011016">
    <property type="entry name" value="Znf_RING-CH"/>
</dbReference>
<evidence type="ECO:0000256" key="12">
    <source>
        <dbReference type="ARBA" id="ARBA00022786"/>
    </source>
</evidence>
<evidence type="ECO:0000256" key="5">
    <source>
        <dbReference type="ARBA" id="ARBA00004906"/>
    </source>
</evidence>
<evidence type="ECO:0000313" key="25">
    <source>
        <dbReference type="Proteomes" id="UP001142489"/>
    </source>
</evidence>
<evidence type="ECO:0000256" key="15">
    <source>
        <dbReference type="ARBA" id="ARBA00022989"/>
    </source>
</evidence>
<comment type="pathway">
    <text evidence="5">Protein modification; protein ubiquitination.</text>
</comment>
<dbReference type="Pfam" id="PF12906">
    <property type="entry name" value="RINGv"/>
    <property type="match status" value="1"/>
</dbReference>
<evidence type="ECO:0000256" key="1">
    <source>
        <dbReference type="ARBA" id="ARBA00000900"/>
    </source>
</evidence>
<evidence type="ECO:0000256" key="17">
    <source>
        <dbReference type="ARBA" id="ARBA00023228"/>
    </source>
</evidence>
<name>A0A9Q0Y2D2_9SAUR</name>
<keyword evidence="10" id="KW-0967">Endosome</keyword>
<keyword evidence="25" id="KW-1185">Reference proteome</keyword>
<dbReference type="InterPro" id="IPR001841">
    <property type="entry name" value="Znf_RING"/>
</dbReference>
<dbReference type="CDD" id="cd16807">
    <property type="entry name" value="RING_CH-C4HC3_MARCH8"/>
    <property type="match status" value="1"/>
</dbReference>
<evidence type="ECO:0000256" key="4">
    <source>
        <dbReference type="ARBA" id="ARBA00004520"/>
    </source>
</evidence>
<dbReference type="GO" id="GO:0008270">
    <property type="term" value="F:zinc ion binding"/>
    <property type="evidence" value="ECO:0007669"/>
    <property type="project" value="UniProtKB-KW"/>
</dbReference>
<dbReference type="Gene3D" id="3.30.40.10">
    <property type="entry name" value="Zinc/RING finger domain, C3HC4 (zinc finger)"/>
    <property type="match status" value="1"/>
</dbReference>
<dbReference type="PROSITE" id="PS51292">
    <property type="entry name" value="ZF_RING_CH"/>
    <property type="match status" value="1"/>
</dbReference>
<evidence type="ECO:0000256" key="13">
    <source>
        <dbReference type="ARBA" id="ARBA00022833"/>
    </source>
</evidence>
<proteinExistence type="predicted"/>
<evidence type="ECO:0000256" key="6">
    <source>
        <dbReference type="ARBA" id="ARBA00012483"/>
    </source>
</evidence>
<evidence type="ECO:0000256" key="21">
    <source>
        <dbReference type="SAM" id="Phobius"/>
    </source>
</evidence>
<evidence type="ECO:0000256" key="11">
    <source>
        <dbReference type="ARBA" id="ARBA00022771"/>
    </source>
</evidence>
<evidence type="ECO:0000256" key="14">
    <source>
        <dbReference type="ARBA" id="ARBA00022859"/>
    </source>
</evidence>
<evidence type="ECO:0000256" key="19">
    <source>
        <dbReference type="PROSITE-ProRule" id="PRU00175"/>
    </source>
</evidence>
<comment type="caution">
    <text evidence="24">The sequence shown here is derived from an EMBL/GenBank/DDBJ whole genome shotgun (WGS) entry which is preliminary data.</text>
</comment>
<accession>A0A9Q0Y2D2</accession>
<gene>
    <name evidence="24" type="ORF">JRQ81_012721</name>
</gene>
<feature type="region of interest" description="Disordered" evidence="20">
    <location>
        <begin position="223"/>
        <end position="274"/>
    </location>
</feature>
<evidence type="ECO:0000256" key="18">
    <source>
        <dbReference type="ARBA" id="ARBA00023329"/>
    </source>
</evidence>
<dbReference type="GO" id="GO:0005765">
    <property type="term" value="C:lysosomal membrane"/>
    <property type="evidence" value="ECO:0007669"/>
    <property type="project" value="UniProtKB-SubCell"/>
</dbReference>
<feature type="transmembrane region" description="Helical" evidence="21">
    <location>
        <begin position="879"/>
        <end position="899"/>
    </location>
</feature>
<dbReference type="PANTHER" id="PTHR45981">
    <property type="entry name" value="LD02310P"/>
    <property type="match status" value="1"/>
</dbReference>
<keyword evidence="8 21" id="KW-0812">Transmembrane</keyword>
<dbReference type="InterPro" id="IPR013083">
    <property type="entry name" value="Znf_RING/FYVE/PHD"/>
</dbReference>
<keyword evidence="12" id="KW-0833">Ubl conjugation pathway</keyword>
<evidence type="ECO:0000256" key="20">
    <source>
        <dbReference type="SAM" id="MobiDB-lite"/>
    </source>
</evidence>
<dbReference type="GO" id="GO:0002376">
    <property type="term" value="P:immune system process"/>
    <property type="evidence" value="ECO:0007669"/>
    <property type="project" value="UniProtKB-KW"/>
</dbReference>
<keyword evidence="15 21" id="KW-1133">Transmembrane helix</keyword>
<evidence type="ECO:0000259" key="22">
    <source>
        <dbReference type="PROSITE" id="PS50089"/>
    </source>
</evidence>
<comment type="catalytic activity">
    <reaction evidence="1">
        <text>S-ubiquitinyl-[E2 ubiquitin-conjugating enzyme]-L-cysteine + [acceptor protein]-L-lysine = [E2 ubiquitin-conjugating enzyme]-L-cysteine + N(6)-ubiquitinyl-[acceptor protein]-L-lysine.</text>
        <dbReference type="EC" id="2.3.2.27"/>
    </reaction>
</comment>
<keyword evidence="11 19" id="KW-0863">Zinc-finger</keyword>
<feature type="region of interest" description="Disordered" evidence="20">
    <location>
        <begin position="1"/>
        <end position="37"/>
    </location>
</feature>
<keyword evidence="17" id="KW-0458">Lysosome</keyword>
<evidence type="ECO:0000313" key="24">
    <source>
        <dbReference type="EMBL" id="KAJ7338819.1"/>
    </source>
</evidence>
<dbReference type="OrthoDB" id="264354at2759"/>
<feature type="region of interest" description="Disordered" evidence="20">
    <location>
        <begin position="463"/>
        <end position="482"/>
    </location>
</feature>
<dbReference type="Proteomes" id="UP001142489">
    <property type="component" value="Unassembled WGS sequence"/>
</dbReference>
<dbReference type="FunFam" id="3.30.40.10:FF:000043">
    <property type="entry name" value="Putative e3 ubiquitin-protein ligase march8"/>
    <property type="match status" value="1"/>
</dbReference>
<feature type="transmembrane region" description="Helical" evidence="21">
    <location>
        <begin position="837"/>
        <end position="859"/>
    </location>
</feature>
<keyword evidence="13" id="KW-0862">Zinc</keyword>
<keyword evidence="16 21" id="KW-0472">Membrane</keyword>
<keyword evidence="18" id="KW-0968">Cytoplasmic vesicle</keyword>
<keyword evidence="7" id="KW-0808">Transferase</keyword>
<dbReference type="EC" id="2.3.2.27" evidence="6"/>
<organism evidence="24 25">
    <name type="scientific">Phrynocephalus forsythii</name>
    <dbReference type="NCBI Taxonomy" id="171643"/>
    <lineage>
        <taxon>Eukaryota</taxon>
        <taxon>Metazoa</taxon>
        <taxon>Chordata</taxon>
        <taxon>Craniata</taxon>
        <taxon>Vertebrata</taxon>
        <taxon>Euteleostomi</taxon>
        <taxon>Lepidosauria</taxon>
        <taxon>Squamata</taxon>
        <taxon>Bifurcata</taxon>
        <taxon>Unidentata</taxon>
        <taxon>Episquamata</taxon>
        <taxon>Toxicofera</taxon>
        <taxon>Iguania</taxon>
        <taxon>Acrodonta</taxon>
        <taxon>Agamidae</taxon>
        <taxon>Agaminae</taxon>
        <taxon>Phrynocephalus</taxon>
    </lineage>
</organism>
<dbReference type="AlphaFoldDB" id="A0A9Q0Y2D2"/>
<dbReference type="GO" id="GO:0031901">
    <property type="term" value="C:early endosome membrane"/>
    <property type="evidence" value="ECO:0007669"/>
    <property type="project" value="UniProtKB-SubCell"/>
</dbReference>
<feature type="domain" description="RING-type" evidence="22">
    <location>
        <begin position="762"/>
        <end position="809"/>
    </location>
</feature>
<reference evidence="24" key="1">
    <citation type="journal article" date="2023" name="DNA Res.">
        <title>Chromosome-level genome assembly of Phrynocephalus forsythii using third-generation DNA sequencing and Hi-C analysis.</title>
        <authorList>
            <person name="Qi Y."/>
            <person name="Zhao W."/>
            <person name="Zhao Y."/>
            <person name="Niu C."/>
            <person name="Cao S."/>
            <person name="Zhang Y."/>
        </authorList>
    </citation>
    <scope>NUCLEOTIDE SEQUENCE</scope>
    <source>
        <tissue evidence="24">Muscle</tissue>
    </source>
</reference>
<sequence length="973" mass="108143">MEYNPRDTPSTLRGSKPKHPNEISKSPPQIENKDDRNRNILLANSFSPSFEIPILSPVETVCNDGRKDKPTTQMLNKSSLFLQENAKSVFDSCITSQESENDNSEPLQILEPRVARLVCHNDRYVLRTGAQTNTHHALLNCSLSRAIEISNFSRAFISTLISCPLAAFKSESHLPTELFKQASMVVISDTEDVHVPSAIVSQTTEPVQQPLLLLLPEPEPIAQKVKKGHRDKDISIKHTRPESKTDEGSKPKKHRSHQCKRKSALGKSSGLKTTQSPLSVLITSELKKVTPSIATGTVIPHSKDMTSSKVHDNSIQPDNLSIPMTPLPHFPSILTGNSGMTSSLCLFPGSSAPESHYQDLPQHGQCHLNSSLVATTTMVCTSLEHYFGLFQVATLAESTFPERESDSLSRFTSATSDGMENSQMIDNILAAACKQSTLWLYSYKWQRFTSYILDNGFSPNSPSAGSSATVSAPHSSSQTSVTPTSQDICSSSAVCSECCHHSPVQSAVVLKNPVCQHSLTPGSTVTVICQDMVQASKKDLHEHDWVHGLEAKNGKTTQALKFSKSLSDMDQKAQSTTQSFSYVERTCSEGKLTQTQEPCPSLNPFYHKEKKTFSLRPFPFSNSKLYFQSLSTNYSSTSGASAVHVPLLEDKHDNEISRSKKLLHCLFSFSRSTSACIHELDNYPGFLQPEKSSSVMIESTGFCSDDMGDDDVFEDSSSVRLKMADLRAPLCSVEKDSDLDCPSPLSEKFSPLSPFSVSGDTCRICHCEGDEESPLITPCHCTGSLNFVHQACLQQWIKSSDTRCCELCKYEFIMETKLKPLRKWEKLQMTASERRKIMCSVTFHIIAITCVVWSLYVLIDRTAEEIKQGESTGILEWPFWTKLVVVAIGFTGGILFMYVQCKVYIQLWKRLKAYNRVIYVQNCPEASKKKMFEKAMLTEPNLENTNILTNHHVETNSSSCTEPEDCRANILHI</sequence>
<protein>
    <recommendedName>
        <fullName evidence="6">RING-type E3 ubiquitin transferase</fullName>
        <ecNumber evidence="6">2.3.2.27</ecNumber>
    </recommendedName>
</protein>
<feature type="compositionally biased region" description="Low complexity" evidence="20">
    <location>
        <begin position="466"/>
        <end position="482"/>
    </location>
</feature>
<comment type="subcellular location">
    <subcellularLocation>
        <location evidence="3">Cytoplasmic vesicle membrane</location>
        <topology evidence="3">Multi-pass membrane protein</topology>
    </subcellularLocation>
    <subcellularLocation>
        <location evidence="4">Early endosome membrane</location>
        <topology evidence="4">Multi-pass membrane protein</topology>
    </subcellularLocation>
    <subcellularLocation>
        <location evidence="2">Lysosome membrane</location>
        <topology evidence="2">Multi-pass membrane protein</topology>
    </subcellularLocation>
</comment>
<dbReference type="SMART" id="SM00744">
    <property type="entry name" value="RINGv"/>
    <property type="match status" value="1"/>
</dbReference>
<evidence type="ECO:0000256" key="7">
    <source>
        <dbReference type="ARBA" id="ARBA00022679"/>
    </source>
</evidence>
<evidence type="ECO:0000256" key="9">
    <source>
        <dbReference type="ARBA" id="ARBA00022723"/>
    </source>
</evidence>
<dbReference type="PROSITE" id="PS50089">
    <property type="entry name" value="ZF_RING_2"/>
    <property type="match status" value="1"/>
</dbReference>
<evidence type="ECO:0000256" key="8">
    <source>
        <dbReference type="ARBA" id="ARBA00022692"/>
    </source>
</evidence>
<evidence type="ECO:0000259" key="23">
    <source>
        <dbReference type="PROSITE" id="PS51292"/>
    </source>
</evidence>
<evidence type="ECO:0000256" key="3">
    <source>
        <dbReference type="ARBA" id="ARBA00004439"/>
    </source>
</evidence>
<dbReference type="GO" id="GO:0016567">
    <property type="term" value="P:protein ubiquitination"/>
    <property type="evidence" value="ECO:0007669"/>
    <property type="project" value="UniProtKB-ARBA"/>
</dbReference>
<dbReference type="GO" id="GO:0061630">
    <property type="term" value="F:ubiquitin protein ligase activity"/>
    <property type="evidence" value="ECO:0007669"/>
    <property type="project" value="UniProtKB-EC"/>
</dbReference>
<feature type="domain" description="RING-CH-type" evidence="23">
    <location>
        <begin position="754"/>
        <end position="815"/>
    </location>
</feature>
<feature type="compositionally biased region" description="Basic residues" evidence="20">
    <location>
        <begin position="251"/>
        <end position="264"/>
    </location>
</feature>
<evidence type="ECO:0000256" key="10">
    <source>
        <dbReference type="ARBA" id="ARBA00022753"/>
    </source>
</evidence>